<dbReference type="EMBL" id="MZ274304">
    <property type="protein sequence ID" value="QYC54599.1"/>
    <property type="molecule type" value="Genomic_DNA"/>
</dbReference>
<accession>A0AC61N9N9</accession>
<evidence type="ECO:0000313" key="1">
    <source>
        <dbReference type="EMBL" id="QYC54599.1"/>
    </source>
</evidence>
<organism evidence="1 2">
    <name type="scientific">Gordonia phage Agueybana</name>
    <dbReference type="NCBI Taxonomy" id="2859634"/>
    <lineage>
        <taxon>Viruses</taxon>
        <taxon>Duplodnaviria</taxon>
        <taxon>Heunggongvirae</taxon>
        <taxon>Uroviricota</taxon>
        <taxon>Caudoviricetes</taxon>
        <taxon>Nymbaxtervirinae</taxon>
        <taxon>Nymphadoravirus</taxon>
        <taxon>Nymphadoravirus agueybana</taxon>
    </lineage>
</organism>
<proteinExistence type="predicted"/>
<reference evidence="1" key="1">
    <citation type="submission" date="2021-05" db="EMBL/GenBank/DDBJ databases">
        <authorList>
            <person name="Alejandro-Iglesias T.M."/>
            <person name="Baez-Cruz V.A."/>
            <person name="Bragalone-Rodriguez T."/>
            <person name="Braun-Zayas A."/>
            <person name="Carattini-Rivera A.Z."/>
            <person name="Castello-Casta F.M."/>
            <person name="Delgado-Torres D.N."/>
            <person name="Lopez-Castro L."/>
            <person name="Rivera-Torres A.P."/>
            <person name="Rodriguez-Diaz E.A."/>
            <person name="Tejas-Delatorre P.J."/>
            <person name="Torres-Carro S.E."/>
            <person name="Tristani-Rodriguez M."/>
            <person name="Vazquez E."/>
            <person name="Tolsma S."/>
            <person name="Caruso S.M."/>
            <person name="Garlena R.A."/>
            <person name="Russell D.A."/>
            <person name="Pope W.H."/>
            <person name="Jacobs-Se D."/>
            <person name="Hatfull G.F."/>
        </authorList>
    </citation>
    <scope>NUCLEOTIDE SEQUENCE</scope>
</reference>
<sequence>MTIYLPDHAAGASLRWSKRSIERRFGDERDDWDDEPRLLIGFGVNHHAVDKAEDAETDETYHVEFHVDFELADPDITIELICSVRFRFRAVNAVSDDEVRDFLRDYGLEYTLGFIRAAVADQTRLVGMPTAMLPVKSPSWDEIESTIFPENSHAQKP</sequence>
<keyword evidence="2" id="KW-1185">Reference proteome</keyword>
<evidence type="ECO:0000313" key="2">
    <source>
        <dbReference type="Proteomes" id="UP000826558"/>
    </source>
</evidence>
<protein>
    <submittedName>
        <fullName evidence="1">Uncharacterized protein</fullName>
    </submittedName>
</protein>
<gene>
    <name evidence="1" type="primary">41</name>
    <name evidence="1" type="ORF">SEA_AGUEYBANA_41</name>
</gene>
<name>A0AC61N9N9_9CAUD</name>
<dbReference type="Proteomes" id="UP000826558">
    <property type="component" value="Segment"/>
</dbReference>